<dbReference type="NCBIfam" id="NF006284">
    <property type="entry name" value="PRK08456.1"/>
    <property type="match status" value="1"/>
</dbReference>
<proteinExistence type="inferred from homology"/>
<dbReference type="GO" id="GO:0071978">
    <property type="term" value="P:bacterial-type flagellum-dependent swarming motility"/>
    <property type="evidence" value="ECO:0007669"/>
    <property type="project" value="InterPro"/>
</dbReference>
<keyword evidence="6" id="KW-0283">Flagellar rotation</keyword>
<dbReference type="EMBL" id="UGJE01000002">
    <property type="protein sequence ID" value="STQ86697.1"/>
    <property type="molecule type" value="Genomic_DNA"/>
</dbReference>
<evidence type="ECO:0000259" key="10">
    <source>
        <dbReference type="Pfam" id="PF01618"/>
    </source>
</evidence>
<keyword evidence="8 9" id="KW-0472">Membrane</keyword>
<dbReference type="PANTHER" id="PTHR30433">
    <property type="entry name" value="CHEMOTAXIS PROTEIN MOTA"/>
    <property type="match status" value="1"/>
</dbReference>
<feature type="domain" description="MotA/TolQ/ExbB proton channel" evidence="10">
    <location>
        <begin position="101"/>
        <end position="215"/>
    </location>
</feature>
<evidence type="ECO:0000256" key="6">
    <source>
        <dbReference type="ARBA" id="ARBA00022779"/>
    </source>
</evidence>
<protein>
    <submittedName>
        <fullName evidence="12">Flagellar motor protein MotA</fullName>
    </submittedName>
    <submittedName>
        <fullName evidence="11">Flagellar motor rotation protein MotA</fullName>
    </submittedName>
</protein>
<keyword evidence="7 9" id="KW-1133">Transmembrane helix</keyword>
<evidence type="ECO:0000256" key="5">
    <source>
        <dbReference type="ARBA" id="ARBA00022692"/>
    </source>
</evidence>
<comment type="subcellular location">
    <subcellularLocation>
        <location evidence="1">Cell inner membrane</location>
        <topology evidence="1">Multi-pass membrane protein</topology>
    </subcellularLocation>
</comment>
<gene>
    <name evidence="11" type="primary">motA</name>
    <name evidence="12" type="ORF">LS73_003200</name>
    <name evidence="11" type="ORF">NCTC12714_01508</name>
</gene>
<dbReference type="PROSITE" id="PS01307">
    <property type="entry name" value="MOTA"/>
    <property type="match status" value="1"/>
</dbReference>
<name>A0A099U231_9HELI</name>
<feature type="transmembrane region" description="Helical" evidence="9">
    <location>
        <begin position="29"/>
        <end position="48"/>
    </location>
</feature>
<evidence type="ECO:0000313" key="12">
    <source>
        <dbReference type="EMBL" id="TLE00921.1"/>
    </source>
</evidence>
<reference evidence="11 14" key="2">
    <citation type="submission" date="2018-06" db="EMBL/GenBank/DDBJ databases">
        <authorList>
            <consortium name="Pathogen Informatics"/>
            <person name="Doyle S."/>
        </authorList>
    </citation>
    <scope>NUCLEOTIDE SEQUENCE [LARGE SCALE GENOMIC DNA]</scope>
    <source>
        <strain evidence="11 14">NCTC12714</strain>
    </source>
</reference>
<dbReference type="GO" id="GO:0006935">
    <property type="term" value="P:chemotaxis"/>
    <property type="evidence" value="ECO:0007669"/>
    <property type="project" value="InterPro"/>
</dbReference>
<evidence type="ECO:0000256" key="4">
    <source>
        <dbReference type="ARBA" id="ARBA00022475"/>
    </source>
</evidence>
<dbReference type="InterPro" id="IPR000540">
    <property type="entry name" value="Flag_MotA_CS"/>
</dbReference>
<dbReference type="AlphaFoldDB" id="A0A099U231"/>
<keyword evidence="11" id="KW-0282">Flagellum</keyword>
<reference evidence="12 13" key="1">
    <citation type="journal article" date="2014" name="Genome Announc.">
        <title>Draft genome sequences of eight enterohepatic helicobacter species isolated from both laboratory and wild rodents.</title>
        <authorList>
            <person name="Sheh A."/>
            <person name="Shen Z."/>
            <person name="Fox J.G."/>
        </authorList>
    </citation>
    <scope>NUCLEOTIDE SEQUENCE [LARGE SCALE GENOMIC DNA]</scope>
    <source>
        <strain evidence="12 13">ST1</strain>
    </source>
</reference>
<feature type="transmembrane region" description="Helical" evidence="9">
    <location>
        <begin position="145"/>
        <end position="172"/>
    </location>
</feature>
<accession>A0A099U231</accession>
<evidence type="ECO:0000256" key="2">
    <source>
        <dbReference type="ARBA" id="ARBA00008038"/>
    </source>
</evidence>
<keyword evidence="3" id="KW-0813">Transport</keyword>
<dbReference type="Proteomes" id="UP000029922">
    <property type="component" value="Unassembled WGS sequence"/>
</dbReference>
<dbReference type="OrthoDB" id="9806929at2"/>
<comment type="similarity">
    <text evidence="2">Belongs to the MotA family.</text>
</comment>
<evidence type="ECO:0000256" key="8">
    <source>
        <dbReference type="ARBA" id="ARBA00023136"/>
    </source>
</evidence>
<organism evidence="11 14">
    <name type="scientific">Helicobacter muridarum</name>
    <dbReference type="NCBI Taxonomy" id="216"/>
    <lineage>
        <taxon>Bacteria</taxon>
        <taxon>Pseudomonadati</taxon>
        <taxon>Campylobacterota</taxon>
        <taxon>Epsilonproteobacteria</taxon>
        <taxon>Campylobacterales</taxon>
        <taxon>Helicobacteraceae</taxon>
        <taxon>Helicobacter</taxon>
    </lineage>
</organism>
<keyword evidence="5 9" id="KW-0812">Transmembrane</keyword>
<dbReference type="InterPro" id="IPR047055">
    <property type="entry name" value="MotA-like"/>
</dbReference>
<dbReference type="PANTHER" id="PTHR30433:SF3">
    <property type="entry name" value="MOTILITY PROTEIN A"/>
    <property type="match status" value="1"/>
</dbReference>
<evidence type="ECO:0000256" key="3">
    <source>
        <dbReference type="ARBA" id="ARBA00022448"/>
    </source>
</evidence>
<evidence type="ECO:0000313" key="13">
    <source>
        <dbReference type="Proteomes" id="UP000029922"/>
    </source>
</evidence>
<dbReference type="Proteomes" id="UP000255139">
    <property type="component" value="Unassembled WGS sequence"/>
</dbReference>
<evidence type="ECO:0000313" key="11">
    <source>
        <dbReference type="EMBL" id="STQ86697.1"/>
    </source>
</evidence>
<evidence type="ECO:0000256" key="1">
    <source>
        <dbReference type="ARBA" id="ARBA00004429"/>
    </source>
</evidence>
<dbReference type="InterPro" id="IPR002898">
    <property type="entry name" value="MotA_ExbB_proton_chnl"/>
</dbReference>
<evidence type="ECO:0000256" key="9">
    <source>
        <dbReference type="SAM" id="Phobius"/>
    </source>
</evidence>
<evidence type="ECO:0000256" key="7">
    <source>
        <dbReference type="ARBA" id="ARBA00022989"/>
    </source>
</evidence>
<feature type="transmembrane region" description="Helical" evidence="9">
    <location>
        <begin position="178"/>
        <end position="200"/>
    </location>
</feature>
<dbReference type="RefSeq" id="WP_034556887.1">
    <property type="nucleotide sequence ID" value="NZ_FZML01000019.1"/>
</dbReference>
<keyword evidence="14" id="KW-1185">Reference proteome</keyword>
<keyword evidence="4" id="KW-1003">Cell membrane</keyword>
<evidence type="ECO:0000313" key="14">
    <source>
        <dbReference type="Proteomes" id="UP000255139"/>
    </source>
</evidence>
<dbReference type="GO" id="GO:0005886">
    <property type="term" value="C:plasma membrane"/>
    <property type="evidence" value="ECO:0007669"/>
    <property type="project" value="UniProtKB-SubCell"/>
</dbReference>
<dbReference type="EMBL" id="JRPD02000004">
    <property type="protein sequence ID" value="TLE00921.1"/>
    <property type="molecule type" value="Genomic_DNA"/>
</dbReference>
<keyword evidence="11" id="KW-0966">Cell projection</keyword>
<sequence length="256" mass="27716">MDLSSILGIVLSITSISIGDILEGGNPLHVIHLSSILIVMPTAAFSAMTASHPHAIKAAFKEIKIVFVNPKINLNNTIRQMVEFSSEARKNGLLTLEARVSQLEDDFTREAMSMIIDGREAKDVREDMEIQVEQLEHYYHGAAHYWLLFGESCPTFGLVGAVMGLMLALQLLDNPAAMAAGIAGAFTATVTGIMGAYALFGPFGNKIKNKSHDIIIEKILIIEAVCGIANGDNPRNLEAKLLGFIPPGEPKISQFE</sequence>
<dbReference type="STRING" id="216.LS73_01435"/>
<keyword evidence="11" id="KW-0969">Cilium</keyword>
<dbReference type="Pfam" id="PF01618">
    <property type="entry name" value="MotA_ExbB"/>
    <property type="match status" value="1"/>
</dbReference>